<proteinExistence type="predicted"/>
<reference evidence="3 4" key="1">
    <citation type="submission" date="2020-04" db="EMBL/GenBank/DDBJ databases">
        <authorList>
            <person name="De Canck E."/>
        </authorList>
    </citation>
    <scope>NUCLEOTIDE SEQUENCE [LARGE SCALE GENOMIC DNA]</scope>
    <source>
        <strain evidence="3 4">LMG 22037</strain>
    </source>
</reference>
<evidence type="ECO:0000256" key="2">
    <source>
        <dbReference type="SAM" id="SignalP"/>
    </source>
</evidence>
<dbReference type="RefSeq" id="WP_035485556.1">
    <property type="nucleotide sequence ID" value="NZ_CADFGL010000029.1"/>
</dbReference>
<name>A0A6J5C254_9BURK</name>
<evidence type="ECO:0000313" key="4">
    <source>
        <dbReference type="Proteomes" id="UP000494249"/>
    </source>
</evidence>
<dbReference type="Proteomes" id="UP000494249">
    <property type="component" value="Unassembled WGS sequence"/>
</dbReference>
<feature type="chain" id="PRO_5026763279" description="Signal recognition particle subunit FFH/SRP54 (Srp54)" evidence="2">
    <location>
        <begin position="23"/>
        <end position="167"/>
    </location>
</feature>
<feature type="region of interest" description="Disordered" evidence="1">
    <location>
        <begin position="24"/>
        <end position="54"/>
    </location>
</feature>
<accession>A0A6J5C254</accession>
<protein>
    <recommendedName>
        <fullName evidence="5">Signal recognition particle subunit FFH/SRP54 (Srp54)</fullName>
    </recommendedName>
</protein>
<evidence type="ECO:0000256" key="1">
    <source>
        <dbReference type="SAM" id="MobiDB-lite"/>
    </source>
</evidence>
<gene>
    <name evidence="3" type="ORF">LMG22037_05050</name>
</gene>
<keyword evidence="2" id="KW-0732">Signal</keyword>
<sequence>MKTRVALFVATAALLAASSVSANDAHHPDSAAQNTPSPAVATAGATQSAPTPEAARRFDDMHQQMQKMLAQMDKIRQTKDPVERKRLLDEHMQTMQDTMQAMHSMGGPTMMQMMGGQSMGGMSNRTESGKRGAGANQRMDMMEKRMDMMQLMMEQMIEQQKQSAPAQ</sequence>
<evidence type="ECO:0000313" key="3">
    <source>
        <dbReference type="EMBL" id="CAB3724443.1"/>
    </source>
</evidence>
<dbReference type="AlphaFoldDB" id="A0A6J5C254"/>
<evidence type="ECO:0008006" key="5">
    <source>
        <dbReference type="Google" id="ProtNLM"/>
    </source>
</evidence>
<feature type="signal peptide" evidence="2">
    <location>
        <begin position="1"/>
        <end position="22"/>
    </location>
</feature>
<organism evidence="3 4">
    <name type="scientific">Paraburkholderia phenoliruptrix</name>
    <dbReference type="NCBI Taxonomy" id="252970"/>
    <lineage>
        <taxon>Bacteria</taxon>
        <taxon>Pseudomonadati</taxon>
        <taxon>Pseudomonadota</taxon>
        <taxon>Betaproteobacteria</taxon>
        <taxon>Burkholderiales</taxon>
        <taxon>Burkholderiaceae</taxon>
        <taxon>Paraburkholderia</taxon>
    </lineage>
</organism>
<dbReference type="EMBL" id="CADIKB010000032">
    <property type="protein sequence ID" value="CAB3724443.1"/>
    <property type="molecule type" value="Genomic_DNA"/>
</dbReference>